<keyword evidence="3" id="KW-1185">Reference proteome</keyword>
<dbReference type="RefSeq" id="WP_290260275.1">
    <property type="nucleotide sequence ID" value="NZ_JAUFQG010000004.1"/>
</dbReference>
<comment type="caution">
    <text evidence="2">The sequence shown here is derived from an EMBL/GenBank/DDBJ whole genome shotgun (WGS) entry which is preliminary data.</text>
</comment>
<dbReference type="Proteomes" id="UP001595840">
    <property type="component" value="Unassembled WGS sequence"/>
</dbReference>
<feature type="chain" id="PRO_5045456250" evidence="1">
    <location>
        <begin position="20"/>
        <end position="94"/>
    </location>
</feature>
<feature type="signal peptide" evidence="1">
    <location>
        <begin position="1"/>
        <end position="19"/>
    </location>
</feature>
<name>A0ABV8UZK1_9GAMM</name>
<accession>A0ABV8UZK1</accession>
<reference evidence="3" key="1">
    <citation type="journal article" date="2019" name="Int. J. Syst. Evol. Microbiol.">
        <title>The Global Catalogue of Microorganisms (GCM) 10K type strain sequencing project: providing services to taxonomists for standard genome sequencing and annotation.</title>
        <authorList>
            <consortium name="The Broad Institute Genomics Platform"/>
            <consortium name="The Broad Institute Genome Sequencing Center for Infectious Disease"/>
            <person name="Wu L."/>
            <person name="Ma J."/>
        </authorList>
    </citation>
    <scope>NUCLEOTIDE SEQUENCE [LARGE SCALE GENOMIC DNA]</scope>
    <source>
        <strain evidence="3">CECT 8570</strain>
    </source>
</reference>
<evidence type="ECO:0000313" key="2">
    <source>
        <dbReference type="EMBL" id="MFC4361101.1"/>
    </source>
</evidence>
<keyword evidence="1" id="KW-0732">Signal</keyword>
<protein>
    <submittedName>
        <fullName evidence="2">Uncharacterized protein</fullName>
    </submittedName>
</protein>
<gene>
    <name evidence="2" type="ORF">ACFOX3_02245</name>
</gene>
<sequence length="94" mass="10309">MKTLLALACLMGMSAFSFGQDVTLGTTVTGNQEQPKVLYIIPWQNAERSGALEGTMNSALSDVFLLVDRNELKREIHVIETLLPDTKSPTIVDN</sequence>
<evidence type="ECO:0000313" key="3">
    <source>
        <dbReference type="Proteomes" id="UP001595840"/>
    </source>
</evidence>
<proteinExistence type="predicted"/>
<organism evidence="2 3">
    <name type="scientific">Simiduia curdlanivorans</name>
    <dbReference type="NCBI Taxonomy" id="1492769"/>
    <lineage>
        <taxon>Bacteria</taxon>
        <taxon>Pseudomonadati</taxon>
        <taxon>Pseudomonadota</taxon>
        <taxon>Gammaproteobacteria</taxon>
        <taxon>Cellvibrionales</taxon>
        <taxon>Cellvibrionaceae</taxon>
        <taxon>Simiduia</taxon>
    </lineage>
</organism>
<dbReference type="EMBL" id="JBHSCX010000003">
    <property type="protein sequence ID" value="MFC4361101.1"/>
    <property type="molecule type" value="Genomic_DNA"/>
</dbReference>
<evidence type="ECO:0000256" key="1">
    <source>
        <dbReference type="SAM" id="SignalP"/>
    </source>
</evidence>